<comment type="caution">
    <text evidence="2">The sequence shown here is derived from an EMBL/GenBank/DDBJ whole genome shotgun (WGS) entry which is preliminary data.</text>
</comment>
<protein>
    <recommendedName>
        <fullName evidence="4">Telomere length regulation protein conserved domain-containing protein</fullName>
    </recommendedName>
</protein>
<sequence>MQDQDQSGSWLQSELQNQQPIQQPIQHPIQQPIQQPIQHPIQQNLPIEVEGQRKGHLKRLACAVRTLSTTISGNIKQVQELDGLYQRISQENHSVSELLNIYSETALVSTSLINETLAHGSISEILEAEAEAISQLDQDTRLDDTTVDSLLAFVRPSLRHVHRSIRRGALCLLRALIPLNHQMSRMSKDQDWIRDALLNACSDQHDSVCTEAIRNLSVAHDSHGLFLDDYLQACAQLVIKVPGSITKDIEVNIRKSKPVFLYAVDLYQQIFSEAGLEDITIEARILLARGILLMLPDLAKEDKLATGILKWMILLFLETLGSMLTSESVGLLFQDALPAKSLVDQNSQCREFWDVFAALVEKQGQSSSRDSTFATLMKSDAVFHELFEECATALKIPVGFSTEFGSTQDSATQFVAVVPSVLAVLRWLFGSYIYEHVPRIQMTDAMVCRIVITCSSFMAKPISPWSSKESQHTAGCIIECMAALCKKDTVQAFISHHVESILIDYIKPLFSHASVDEKGNRAKPKSNLLQLDDSDRFFGKRQPWKENHVASVVVLEYCCLQLQPPLISKVQHLLFPPILTLLDDHEACYKLCGVRLAKHCFVVESFQADLRRTGLGSVLFDALSVCTLYMAEYELMDEAFETIRMLVPRLHTTDSTEFVTTIDTHLRERVVARFTFAVGAQVKALRVLFRESCQLIALCPILVFKYLKVLLELALEVLQINQRDTVTQIAAADTLIFLIEFGWARIPSYQGLVMKSVAEAWRLLHLDVMISNIDKASVSELNSKLRYVVKMMCECTSGKAEMDMQVLLLIDSELFGPLAPSEMTTSTVADCVK</sequence>
<dbReference type="Pfam" id="PF10521">
    <property type="entry name" value="Tti2"/>
    <property type="match status" value="1"/>
</dbReference>
<accession>A0ABQ8F148</accession>
<evidence type="ECO:0000313" key="3">
    <source>
        <dbReference type="Proteomes" id="UP001648503"/>
    </source>
</evidence>
<evidence type="ECO:0000313" key="2">
    <source>
        <dbReference type="EMBL" id="KAH6590020.1"/>
    </source>
</evidence>
<name>A0ABQ8F148_9FUNG</name>
<evidence type="ECO:0008006" key="4">
    <source>
        <dbReference type="Google" id="ProtNLM"/>
    </source>
</evidence>
<dbReference type="PANTHER" id="PTHR32226">
    <property type="entry name" value="TELO2-INTERACTING PROTEIN 2"/>
    <property type="match status" value="1"/>
</dbReference>
<evidence type="ECO:0000256" key="1">
    <source>
        <dbReference type="ARBA" id="ARBA00034736"/>
    </source>
</evidence>
<dbReference type="PANTHER" id="PTHR32226:SF2">
    <property type="entry name" value="TELO2-INTERACTING PROTEIN 2"/>
    <property type="match status" value="1"/>
</dbReference>
<dbReference type="SUPFAM" id="SSF48371">
    <property type="entry name" value="ARM repeat"/>
    <property type="match status" value="1"/>
</dbReference>
<gene>
    <name evidence="2" type="ORF">BASA50_009722</name>
</gene>
<dbReference type="EMBL" id="JAFCIX010000438">
    <property type="protein sequence ID" value="KAH6590020.1"/>
    <property type="molecule type" value="Genomic_DNA"/>
</dbReference>
<comment type="similarity">
    <text evidence="1">Belongs to the TTI2 family.</text>
</comment>
<reference evidence="2 3" key="1">
    <citation type="submission" date="2021-02" db="EMBL/GenBank/DDBJ databases">
        <title>Variation within the Batrachochytrium salamandrivorans European outbreak.</title>
        <authorList>
            <person name="Kelly M."/>
            <person name="Pasmans F."/>
            <person name="Shea T.P."/>
            <person name="Munoz J.F."/>
            <person name="Carranza S."/>
            <person name="Cuomo C.A."/>
            <person name="Martel A."/>
        </authorList>
    </citation>
    <scope>NUCLEOTIDE SEQUENCE [LARGE SCALE GENOMIC DNA]</scope>
    <source>
        <strain evidence="2 3">AMFP18/2</strain>
    </source>
</reference>
<dbReference type="InterPro" id="IPR016024">
    <property type="entry name" value="ARM-type_fold"/>
</dbReference>
<organism evidence="2 3">
    <name type="scientific">Batrachochytrium salamandrivorans</name>
    <dbReference type="NCBI Taxonomy" id="1357716"/>
    <lineage>
        <taxon>Eukaryota</taxon>
        <taxon>Fungi</taxon>
        <taxon>Fungi incertae sedis</taxon>
        <taxon>Chytridiomycota</taxon>
        <taxon>Chytridiomycota incertae sedis</taxon>
        <taxon>Chytridiomycetes</taxon>
        <taxon>Rhizophydiales</taxon>
        <taxon>Rhizophydiales incertae sedis</taxon>
        <taxon>Batrachochytrium</taxon>
    </lineage>
</organism>
<dbReference type="Proteomes" id="UP001648503">
    <property type="component" value="Unassembled WGS sequence"/>
</dbReference>
<proteinExistence type="inferred from homology"/>
<dbReference type="InterPro" id="IPR018870">
    <property type="entry name" value="Tti2"/>
</dbReference>
<keyword evidence="3" id="KW-1185">Reference proteome</keyword>